<organism evidence="3">
    <name type="scientific">Perkinsus marinus (strain ATCC 50983 / TXsc)</name>
    <dbReference type="NCBI Taxonomy" id="423536"/>
    <lineage>
        <taxon>Eukaryota</taxon>
        <taxon>Sar</taxon>
        <taxon>Alveolata</taxon>
        <taxon>Perkinsozoa</taxon>
        <taxon>Perkinsea</taxon>
        <taxon>Perkinsida</taxon>
        <taxon>Perkinsidae</taxon>
        <taxon>Perkinsus</taxon>
    </lineage>
</organism>
<dbReference type="InterPro" id="IPR036873">
    <property type="entry name" value="Rhodanese-like_dom_sf"/>
</dbReference>
<dbReference type="RefSeq" id="XP_002766066.1">
    <property type="nucleotide sequence ID" value="XM_002766020.1"/>
</dbReference>
<reference evidence="2 3" key="1">
    <citation type="submission" date="2008-07" db="EMBL/GenBank/DDBJ databases">
        <authorList>
            <person name="El-Sayed N."/>
            <person name="Caler E."/>
            <person name="Inman J."/>
            <person name="Amedeo P."/>
            <person name="Hass B."/>
            <person name="Wortman J."/>
        </authorList>
    </citation>
    <scope>NUCLEOTIDE SEQUENCE [LARGE SCALE GENOMIC DNA]</scope>
    <source>
        <strain evidence="3">ATCC 50983 / TXsc</strain>
    </source>
</reference>
<dbReference type="Pfam" id="PF00581">
    <property type="entry name" value="Rhodanese"/>
    <property type="match status" value="1"/>
</dbReference>
<proteinExistence type="predicted"/>
<keyword evidence="2" id="KW-0808">Transferase</keyword>
<sequence>MLSSIYRQTGVRTIFAAARACPVRAFATGAQQRPALPLEKAIAQPDLLVLDVTSEMEFSEGHHPEAINIPTQLIGERIEELGADKTRPILVYCKKGVRAGMVTNALMQNGFVNAFATTDKSTAQMLTDKFGVKK</sequence>
<dbReference type="OrthoDB" id="566238at2759"/>
<evidence type="ECO:0000313" key="3">
    <source>
        <dbReference type="Proteomes" id="UP000007800"/>
    </source>
</evidence>
<dbReference type="CDD" id="cd00158">
    <property type="entry name" value="RHOD"/>
    <property type="match status" value="1"/>
</dbReference>
<dbReference type="InterPro" id="IPR001763">
    <property type="entry name" value="Rhodanese-like_dom"/>
</dbReference>
<feature type="domain" description="Rhodanese" evidence="1">
    <location>
        <begin position="43"/>
        <end position="111"/>
    </location>
</feature>
<dbReference type="AlphaFoldDB" id="C5LX05"/>
<dbReference type="PROSITE" id="PS50206">
    <property type="entry name" value="RHODANESE_3"/>
    <property type="match status" value="1"/>
</dbReference>
<dbReference type="InterPro" id="IPR050229">
    <property type="entry name" value="GlpE_sulfurtransferase"/>
</dbReference>
<evidence type="ECO:0000259" key="1">
    <source>
        <dbReference type="PROSITE" id="PS50206"/>
    </source>
</evidence>
<dbReference type="EMBL" id="GG686286">
    <property type="protein sequence ID" value="EEQ98783.1"/>
    <property type="molecule type" value="Genomic_DNA"/>
</dbReference>
<protein>
    <submittedName>
        <fullName evidence="2">Thiosulfate sulfurtransferase glpE, putative</fullName>
    </submittedName>
</protein>
<name>C5LX05_PERM5</name>
<dbReference type="InParanoid" id="C5LX05"/>
<accession>C5LX05</accession>
<dbReference type="SMART" id="SM00450">
    <property type="entry name" value="RHOD"/>
    <property type="match status" value="1"/>
</dbReference>
<dbReference type="PANTHER" id="PTHR43031">
    <property type="entry name" value="FAD-DEPENDENT OXIDOREDUCTASE"/>
    <property type="match status" value="1"/>
</dbReference>
<dbReference type="Gene3D" id="3.40.250.10">
    <property type="entry name" value="Rhodanese-like domain"/>
    <property type="match status" value="1"/>
</dbReference>
<dbReference type="PANTHER" id="PTHR43031:SF16">
    <property type="entry name" value="OXIDOREDUCTASE"/>
    <property type="match status" value="1"/>
</dbReference>
<evidence type="ECO:0000313" key="2">
    <source>
        <dbReference type="EMBL" id="EEQ98783.1"/>
    </source>
</evidence>
<dbReference type="SUPFAM" id="SSF52821">
    <property type="entry name" value="Rhodanese/Cell cycle control phosphatase"/>
    <property type="match status" value="1"/>
</dbReference>
<gene>
    <name evidence="2" type="ORF">Pmar_PMAR027268</name>
</gene>
<keyword evidence="3" id="KW-1185">Reference proteome</keyword>
<dbReference type="GO" id="GO:0016740">
    <property type="term" value="F:transferase activity"/>
    <property type="evidence" value="ECO:0007669"/>
    <property type="project" value="UniProtKB-KW"/>
</dbReference>
<dbReference type="Proteomes" id="UP000007800">
    <property type="component" value="Unassembled WGS sequence"/>
</dbReference>
<dbReference type="GeneID" id="9062794"/>